<proteinExistence type="predicted"/>
<dbReference type="EMBL" id="KL596754">
    <property type="protein sequence ID" value="KER26172.1"/>
    <property type="molecule type" value="Genomic_DNA"/>
</dbReference>
<feature type="region of interest" description="Disordered" evidence="1">
    <location>
        <begin position="62"/>
        <end position="88"/>
    </location>
</feature>
<dbReference type="GeneID" id="20320705"/>
<dbReference type="CTD" id="20320705"/>
<accession>A0A074ZKA9</accession>
<sequence>MPGCRFRYLFPKPDVNSDEKTSAINDHLLGLLKSASGQSVSTPEKHDVLQVKNKLRSFLLSHNLPRSTDPFQQKSGQRESSTAGNSYTTASKSKILTVEEIEAQLNRSTKPPVSVPVANSQHVEKTHDKEFEKPQRNNLLANKPFRNSLWIKTPRFFPSVSTILYLRYFDVRRKPSVKKRKSSAITFAILEYADDIDLIFEEQEKAQVFLDELTKVIPSFGMHFAPTKSSTTVSWIDVNHHGWLRYDESLWGARWLKWLECKFTDRKTRGSNPTSAS</sequence>
<feature type="compositionally biased region" description="Polar residues" evidence="1">
    <location>
        <begin position="64"/>
        <end position="88"/>
    </location>
</feature>
<evidence type="ECO:0000313" key="2">
    <source>
        <dbReference type="EMBL" id="KER26172.1"/>
    </source>
</evidence>
<reference evidence="2 3" key="1">
    <citation type="submission" date="2013-11" db="EMBL/GenBank/DDBJ databases">
        <title>Opisthorchis viverrini - life in the bile duct.</title>
        <authorList>
            <person name="Young N.D."/>
            <person name="Nagarajan N."/>
            <person name="Lin S.J."/>
            <person name="Korhonen P.K."/>
            <person name="Jex A.R."/>
            <person name="Hall R.S."/>
            <person name="Safavi-Hemami H."/>
            <person name="Kaewkong W."/>
            <person name="Bertrand D."/>
            <person name="Gao S."/>
            <person name="Seet Q."/>
            <person name="Wongkham S."/>
            <person name="Teh B.T."/>
            <person name="Wongkham C."/>
            <person name="Intapan P.M."/>
            <person name="Maleewong W."/>
            <person name="Yang X."/>
            <person name="Hu M."/>
            <person name="Wang Z."/>
            <person name="Hofmann A."/>
            <person name="Sternberg P.W."/>
            <person name="Tan P."/>
            <person name="Wang J."/>
            <person name="Gasser R.B."/>
        </authorList>
    </citation>
    <scope>NUCLEOTIDE SEQUENCE [LARGE SCALE GENOMIC DNA]</scope>
</reference>
<keyword evidence="3" id="KW-1185">Reference proteome</keyword>
<dbReference type="KEGG" id="ovi:T265_06526"/>
<dbReference type="RefSeq" id="XP_009170073.1">
    <property type="nucleotide sequence ID" value="XM_009171809.1"/>
</dbReference>
<gene>
    <name evidence="2" type="ORF">T265_06526</name>
</gene>
<evidence type="ECO:0000256" key="1">
    <source>
        <dbReference type="SAM" id="MobiDB-lite"/>
    </source>
</evidence>
<dbReference type="Proteomes" id="UP000054324">
    <property type="component" value="Unassembled WGS sequence"/>
</dbReference>
<name>A0A074ZKA9_OPIVI</name>
<dbReference type="STRING" id="6198.A0A074ZKA9"/>
<organism evidence="2 3">
    <name type="scientific">Opisthorchis viverrini</name>
    <name type="common">Southeast Asian liver fluke</name>
    <dbReference type="NCBI Taxonomy" id="6198"/>
    <lineage>
        <taxon>Eukaryota</taxon>
        <taxon>Metazoa</taxon>
        <taxon>Spiralia</taxon>
        <taxon>Lophotrochozoa</taxon>
        <taxon>Platyhelminthes</taxon>
        <taxon>Trematoda</taxon>
        <taxon>Digenea</taxon>
        <taxon>Opisthorchiida</taxon>
        <taxon>Opisthorchiata</taxon>
        <taxon>Opisthorchiidae</taxon>
        <taxon>Opisthorchis</taxon>
    </lineage>
</organism>
<dbReference type="OrthoDB" id="8916892at2759"/>
<evidence type="ECO:0000313" key="3">
    <source>
        <dbReference type="Proteomes" id="UP000054324"/>
    </source>
</evidence>
<dbReference type="AlphaFoldDB" id="A0A074ZKA9"/>
<protein>
    <recommendedName>
        <fullName evidence="4">Reverse transcriptase domain-containing protein</fullName>
    </recommendedName>
</protein>
<evidence type="ECO:0008006" key="4">
    <source>
        <dbReference type="Google" id="ProtNLM"/>
    </source>
</evidence>